<evidence type="ECO:0000313" key="3">
    <source>
        <dbReference type="Proteomes" id="UP000177208"/>
    </source>
</evidence>
<dbReference type="SUPFAM" id="SSF53098">
    <property type="entry name" value="Ribonuclease H-like"/>
    <property type="match status" value="1"/>
</dbReference>
<dbReference type="PANTHER" id="PTHR46387">
    <property type="entry name" value="POLYNUCLEOTIDYL TRANSFERASE, RIBONUCLEASE H-LIKE SUPERFAMILY PROTEIN"/>
    <property type="match status" value="1"/>
</dbReference>
<evidence type="ECO:0000313" key="2">
    <source>
        <dbReference type="EMBL" id="OGK15434.1"/>
    </source>
</evidence>
<sequence length="136" mass="15208">MELKIYTDGGSINNPGPAASAFTVQDGNKILHQESFSIGINTNNFAEYSALVKALEWLIINKPEGSTAAVFYSDSNLMVNQLNGLFKVRNPSLREFILKIRSLEQEVGLPVAYKYIPREKNRLADSLVKKSLFKQN</sequence>
<dbReference type="CDD" id="cd09279">
    <property type="entry name" value="RNase_HI_like"/>
    <property type="match status" value="1"/>
</dbReference>
<dbReference type="InterPro" id="IPR012337">
    <property type="entry name" value="RNaseH-like_sf"/>
</dbReference>
<dbReference type="PROSITE" id="PS50879">
    <property type="entry name" value="RNASE_H_1"/>
    <property type="match status" value="1"/>
</dbReference>
<dbReference type="InterPro" id="IPR036397">
    <property type="entry name" value="RNaseH_sf"/>
</dbReference>
<dbReference type="EMBL" id="MFZG01000037">
    <property type="protein sequence ID" value="OGK15434.1"/>
    <property type="molecule type" value="Genomic_DNA"/>
</dbReference>
<name>A0A1F7G938_9BACT</name>
<dbReference type="AlphaFoldDB" id="A0A1F7G938"/>
<gene>
    <name evidence="2" type="ORF">A2774_05010</name>
</gene>
<organism evidence="2 3">
    <name type="scientific">Candidatus Roizmanbacteria bacterium RIFCSPHIGHO2_01_FULL_39_12c</name>
    <dbReference type="NCBI Taxonomy" id="1802031"/>
    <lineage>
        <taxon>Bacteria</taxon>
        <taxon>Candidatus Roizmaniibacteriota</taxon>
    </lineage>
</organism>
<accession>A0A1F7G938</accession>
<proteinExistence type="predicted"/>
<dbReference type="Proteomes" id="UP000177208">
    <property type="component" value="Unassembled WGS sequence"/>
</dbReference>
<dbReference type="GO" id="GO:0003676">
    <property type="term" value="F:nucleic acid binding"/>
    <property type="evidence" value="ECO:0007669"/>
    <property type="project" value="InterPro"/>
</dbReference>
<dbReference type="Gene3D" id="3.30.420.10">
    <property type="entry name" value="Ribonuclease H-like superfamily/Ribonuclease H"/>
    <property type="match status" value="1"/>
</dbReference>
<dbReference type="GO" id="GO:0004523">
    <property type="term" value="F:RNA-DNA hybrid ribonuclease activity"/>
    <property type="evidence" value="ECO:0007669"/>
    <property type="project" value="InterPro"/>
</dbReference>
<protein>
    <recommendedName>
        <fullName evidence="1">RNase H type-1 domain-containing protein</fullName>
    </recommendedName>
</protein>
<reference evidence="2 3" key="1">
    <citation type="journal article" date="2016" name="Nat. Commun.">
        <title>Thousands of microbial genomes shed light on interconnected biogeochemical processes in an aquifer system.</title>
        <authorList>
            <person name="Anantharaman K."/>
            <person name="Brown C.T."/>
            <person name="Hug L.A."/>
            <person name="Sharon I."/>
            <person name="Castelle C.J."/>
            <person name="Probst A.J."/>
            <person name="Thomas B.C."/>
            <person name="Singh A."/>
            <person name="Wilkins M.J."/>
            <person name="Karaoz U."/>
            <person name="Brodie E.L."/>
            <person name="Williams K.H."/>
            <person name="Hubbard S.S."/>
            <person name="Banfield J.F."/>
        </authorList>
    </citation>
    <scope>NUCLEOTIDE SEQUENCE [LARGE SCALE GENOMIC DNA]</scope>
</reference>
<evidence type="ECO:0000259" key="1">
    <source>
        <dbReference type="PROSITE" id="PS50879"/>
    </source>
</evidence>
<feature type="domain" description="RNase H type-1" evidence="1">
    <location>
        <begin position="1"/>
        <end position="133"/>
    </location>
</feature>
<dbReference type="Pfam" id="PF13456">
    <property type="entry name" value="RVT_3"/>
    <property type="match status" value="1"/>
</dbReference>
<comment type="caution">
    <text evidence="2">The sequence shown here is derived from an EMBL/GenBank/DDBJ whole genome shotgun (WGS) entry which is preliminary data.</text>
</comment>
<dbReference type="InterPro" id="IPR002156">
    <property type="entry name" value="RNaseH_domain"/>
</dbReference>
<dbReference type="PANTHER" id="PTHR46387:SF2">
    <property type="entry name" value="RIBONUCLEASE HI"/>
    <property type="match status" value="1"/>
</dbReference>